<comment type="caution">
    <text evidence="1">The sequence shown here is derived from an EMBL/GenBank/DDBJ whole genome shotgun (WGS) entry which is preliminary data.</text>
</comment>
<name>A0ACC1NVZ8_9PEZI</name>
<keyword evidence="2" id="KW-1185">Reference proteome</keyword>
<evidence type="ECO:0000313" key="2">
    <source>
        <dbReference type="Proteomes" id="UP001143856"/>
    </source>
</evidence>
<protein>
    <submittedName>
        <fullName evidence="1">Uncharacterized protein</fullName>
    </submittedName>
</protein>
<proteinExistence type="predicted"/>
<dbReference type="Proteomes" id="UP001143856">
    <property type="component" value="Unassembled WGS sequence"/>
</dbReference>
<sequence length="1583" mass="177947">MNAQPSQNSGGSADGKPSGQPSSYNEPDQNFYQWRRLIPRQPADPSACFGQRLAKFFRLGLTLVEGDLGVLQETVKLLASEGGLLSIRELVERHIPLCHSDANRLELWRTSVRPLFAILAEPRVSRSTLLEVHTGAIHNAILGYNASRLQPLYCFILSISDHWGMPTVSSQAGRKSEFLELCTSTLARIVDCNTQTLVNDAIPPIVVRLKAALESLKTDGSDFWILQSEKNLEYIQKRLSIVQGVAQPHPVAAHSLSRATFVLRRDLPGELSTEGPRHDNDHADCTKIRILPTMSEIMSTRQDYRPFYDPSQLHLPGVQGLIDRHFRLLREDTVGQLKDAVSCEFDRLNNPQNQSKEKSGVRTHSYEISDIVNITCNRRFGLEIHMEIEQPFRPNPRSKVNCEEFWGVTRRLEPGALVCVLQQATAIFCVVSESTIRPDPNRPKTQKKEEGSQTSTKRDLYSDPKFSYVNLCLAEPQAADVEAMIRAFKSGLSSYRVLVEFPGILLPSFQSTLVALQQIYKTADLPFSEILAPAEDSPDHLTIPAPLYSKKPGFAFNLKSITKKGDDLLLTTDKLLRVLMRSGALSKSSKDHLGQVKAGRERQFSKCFLTTEAERILAQYSVRSKSTLLADVNLKKVAKEMQRTKAEKKEVYKHATKLTSIGKEITACLDKMKTAASVSSIKEYLAQCDDPTFHNAIFGIEAEEGWTRVTYKDDSETLNAWVHAGAVVADLPRPINVLKRQQPDGLSQLERQELCRAWTRELMEEHIEEFLSLEADHRQAKSELETVHREIDLRVLSECQIIGVTTTGLAKNLELLRKVDSKVLLCEEAGEVLESHILTALLPSLEHVILIGDHLQLRPQVANYELSVNNPLGEQYSLDVSLFERLVQPVHLSQPKLPFDTLSVQRRMHPSISRLIRETIYPNIEDAAHLSDYPEVVGMRKRLFWFDHNNPESGEDPTQPLGTSRTNDFEVEMVAATVSHLVRQGVYARDQIAVITPYLGQLHELRKRLRNSFEIVLGDRDTDELDKQGLDLDVGNTSDIQKKSLGNCLTLATVDNFQGEEAQVVVISLVRSNPEGRCGFLKTSNRINVLLSRAKHGMFIFGNSKTYAQVRMWSDVIGMLKADGNFVVLPPAIGLPVLCVARNSWLAAINAHRFAERFALNLNTAKSAPLRKFKLTSMDGQLGMSDHYDIADDGHINGIKESGDPTQLKSCPTCRGSLRNLARYGRLVREALLEDSTKKFITWSHNKSMDFEKRLLDEQERLDHSAPGKEMLATIGRQGSLLILGPRLQQLLAISGWVGHGRYDHVIKLYREIAGYVHHVAIEEQPYQRVYDLVQHARRRGAGTGQFLLNTSKLETRGLLLAGCLLLRCDLLILRDFVTLYRQADEKLTTIVIDLVTTLRDCNEVIRIAREKRYVRHEAEGHIYFVQFTALARMLYLGNQSLTSEESELMDRLKTQAEEHVNEARTLLDLYKGSTSHLVQEFETAELMLNDFVRYTPVSAEEKRAIWLAMSREFQGTGHWYRCQNGHPFTVGECGMPMEQTRCPECGAAVGGIDHLAAEGVQYDADMDAIGTAAGNLNLGDAW</sequence>
<reference evidence="1" key="1">
    <citation type="submission" date="2022-10" db="EMBL/GenBank/DDBJ databases">
        <title>Genome Sequence of Xylaria curta.</title>
        <authorList>
            <person name="Buettner E."/>
        </authorList>
    </citation>
    <scope>NUCLEOTIDE SEQUENCE</scope>
    <source>
        <strain evidence="1">Babe10</strain>
    </source>
</reference>
<gene>
    <name evidence="1" type="ORF">NUW58_g6426</name>
</gene>
<dbReference type="EMBL" id="JAPDGR010001449">
    <property type="protein sequence ID" value="KAJ2982503.1"/>
    <property type="molecule type" value="Genomic_DNA"/>
</dbReference>
<organism evidence="1 2">
    <name type="scientific">Xylaria curta</name>
    <dbReference type="NCBI Taxonomy" id="42375"/>
    <lineage>
        <taxon>Eukaryota</taxon>
        <taxon>Fungi</taxon>
        <taxon>Dikarya</taxon>
        <taxon>Ascomycota</taxon>
        <taxon>Pezizomycotina</taxon>
        <taxon>Sordariomycetes</taxon>
        <taxon>Xylariomycetidae</taxon>
        <taxon>Xylariales</taxon>
        <taxon>Xylariaceae</taxon>
        <taxon>Xylaria</taxon>
    </lineage>
</organism>
<accession>A0ACC1NVZ8</accession>
<evidence type="ECO:0000313" key="1">
    <source>
        <dbReference type="EMBL" id="KAJ2982503.1"/>
    </source>
</evidence>